<keyword evidence="3" id="KW-1133">Transmembrane helix</keyword>
<feature type="compositionally biased region" description="Polar residues" evidence="2">
    <location>
        <begin position="129"/>
        <end position="139"/>
    </location>
</feature>
<reference evidence="4 5" key="1">
    <citation type="journal article" date="2015" name="Genome Announc.">
        <title>Expanding the biotechnology potential of lactobacilli through comparative genomics of 213 strains and associated genera.</title>
        <authorList>
            <person name="Sun Z."/>
            <person name="Harris H.M."/>
            <person name="McCann A."/>
            <person name="Guo C."/>
            <person name="Argimon S."/>
            <person name="Zhang W."/>
            <person name="Yang X."/>
            <person name="Jeffery I.B."/>
            <person name="Cooney J.C."/>
            <person name="Kagawa T.F."/>
            <person name="Liu W."/>
            <person name="Song Y."/>
            <person name="Salvetti E."/>
            <person name="Wrobel A."/>
            <person name="Rasinkangas P."/>
            <person name="Parkhill J."/>
            <person name="Rea M.C."/>
            <person name="O'Sullivan O."/>
            <person name="Ritari J."/>
            <person name="Douillard F.P."/>
            <person name="Paul Ross R."/>
            <person name="Yang R."/>
            <person name="Briner A.E."/>
            <person name="Felis G.E."/>
            <person name="de Vos W.M."/>
            <person name="Barrangou R."/>
            <person name="Klaenhammer T.R."/>
            <person name="Caufield P.W."/>
            <person name="Cui Y."/>
            <person name="Zhang H."/>
            <person name="O'Toole P.W."/>
        </authorList>
    </citation>
    <scope>NUCLEOTIDE SEQUENCE [LARGE SCALE GENOMIC DNA]</scope>
    <source>
        <strain evidence="4 5">NBRC 103219</strain>
    </source>
</reference>
<evidence type="ECO:0000313" key="5">
    <source>
        <dbReference type="Proteomes" id="UP000051886"/>
    </source>
</evidence>
<dbReference type="OrthoDB" id="2289851at2"/>
<evidence type="ECO:0000256" key="2">
    <source>
        <dbReference type="SAM" id="MobiDB-lite"/>
    </source>
</evidence>
<comment type="caution">
    <text evidence="4">The sequence shown here is derived from an EMBL/GenBank/DDBJ whole genome shotgun (WGS) entry which is preliminary data.</text>
</comment>
<dbReference type="RefSeq" id="WP_017867837.1">
    <property type="nucleotide sequence ID" value="NZ_BJYB01000005.1"/>
</dbReference>
<feature type="transmembrane region" description="Helical" evidence="3">
    <location>
        <begin position="152"/>
        <end position="171"/>
    </location>
</feature>
<proteinExistence type="predicted"/>
<evidence type="ECO:0008006" key="6">
    <source>
        <dbReference type="Google" id="ProtNLM"/>
    </source>
</evidence>
<accession>A0A0R2L2I3</accession>
<dbReference type="AlphaFoldDB" id="A0A0R2L2I3"/>
<protein>
    <recommendedName>
        <fullName evidence="6">DUF5011 domain-containing protein</fullName>
    </recommendedName>
</protein>
<evidence type="ECO:0000256" key="3">
    <source>
        <dbReference type="SAM" id="Phobius"/>
    </source>
</evidence>
<sequence length="300" mass="34189">MKPELMISKDVITIDTKTALNGEDVLHLTSAKAIDDRTGQDISSKLLVNMTNVDLGQAGMYDATISILDENGNLQPLREIAIKIVENTADQNAYSQQSQRNMRRHFTEPTQLQQQSKVQQQPQQRSMQGAEQTADNGQQKPRKKKKGCLKKIIYLLLGILAIYLVWTGISYHQTRQEVDDQGSQIAELQRKNDSLGDQLDTANTQIKELRKNYKATKNAVKNYKKDEDGYRQQYVSQMQQVSQSLSSLKQQLDNQTQQSGFLYNVLNGRLDNLQTTVNQMISARSAEQAQNILDNYKWYK</sequence>
<keyword evidence="1" id="KW-0175">Coiled coil</keyword>
<feature type="compositionally biased region" description="Low complexity" evidence="2">
    <location>
        <begin position="111"/>
        <end position="128"/>
    </location>
</feature>
<dbReference type="PATRIC" id="fig|449659.4.peg.937"/>
<keyword evidence="3" id="KW-0812">Transmembrane</keyword>
<evidence type="ECO:0000313" key="4">
    <source>
        <dbReference type="EMBL" id="KRN95907.1"/>
    </source>
</evidence>
<feature type="coiled-coil region" evidence="1">
    <location>
        <begin position="171"/>
        <end position="258"/>
    </location>
</feature>
<gene>
    <name evidence="4" type="ORF">IV66_GL000931</name>
</gene>
<name>A0A0R2L2I3_9LACO</name>
<organism evidence="4 5">
    <name type="scientific">Ligilactobacillus pobuzihii</name>
    <dbReference type="NCBI Taxonomy" id="449659"/>
    <lineage>
        <taxon>Bacteria</taxon>
        <taxon>Bacillati</taxon>
        <taxon>Bacillota</taxon>
        <taxon>Bacilli</taxon>
        <taxon>Lactobacillales</taxon>
        <taxon>Lactobacillaceae</taxon>
        <taxon>Ligilactobacillus</taxon>
    </lineage>
</organism>
<dbReference type="EMBL" id="JQCN01000069">
    <property type="protein sequence ID" value="KRN95907.1"/>
    <property type="molecule type" value="Genomic_DNA"/>
</dbReference>
<keyword evidence="3" id="KW-0472">Membrane</keyword>
<dbReference type="Gene3D" id="1.10.287.1490">
    <property type="match status" value="1"/>
</dbReference>
<keyword evidence="5" id="KW-1185">Reference proteome</keyword>
<evidence type="ECO:0000256" key="1">
    <source>
        <dbReference type="SAM" id="Coils"/>
    </source>
</evidence>
<feature type="region of interest" description="Disordered" evidence="2">
    <location>
        <begin position="93"/>
        <end position="143"/>
    </location>
</feature>
<dbReference type="Proteomes" id="UP000051886">
    <property type="component" value="Unassembled WGS sequence"/>
</dbReference>